<comment type="caution">
    <text evidence="3">The sequence shown here is derived from an EMBL/GenBank/DDBJ whole genome shotgun (WGS) entry which is preliminary data.</text>
</comment>
<name>A0ABN2ZHN5_9ACTN</name>
<evidence type="ECO:0000256" key="1">
    <source>
        <dbReference type="SAM" id="MobiDB-lite"/>
    </source>
</evidence>
<dbReference type="Pfam" id="PF11298">
    <property type="entry name" value="DUF3099"/>
    <property type="match status" value="1"/>
</dbReference>
<accession>A0ABN2ZHN5</accession>
<reference evidence="3 4" key="1">
    <citation type="journal article" date="2019" name="Int. J. Syst. Evol. Microbiol.">
        <title>The Global Catalogue of Microorganisms (GCM) 10K type strain sequencing project: providing services to taxonomists for standard genome sequencing and annotation.</title>
        <authorList>
            <consortium name="The Broad Institute Genomics Platform"/>
            <consortium name="The Broad Institute Genome Sequencing Center for Infectious Disease"/>
            <person name="Wu L."/>
            <person name="Ma J."/>
        </authorList>
    </citation>
    <scope>NUCLEOTIDE SEQUENCE [LARGE SCALE GENOMIC DNA]</scope>
    <source>
        <strain evidence="3 4">JCM 15481</strain>
    </source>
</reference>
<organism evidence="3 4">
    <name type="scientific">Streptomyces synnematoformans</name>
    <dbReference type="NCBI Taxonomy" id="415721"/>
    <lineage>
        <taxon>Bacteria</taxon>
        <taxon>Bacillati</taxon>
        <taxon>Actinomycetota</taxon>
        <taxon>Actinomycetes</taxon>
        <taxon>Kitasatosporales</taxon>
        <taxon>Streptomycetaceae</taxon>
        <taxon>Streptomyces</taxon>
    </lineage>
</organism>
<evidence type="ECO:0000313" key="4">
    <source>
        <dbReference type="Proteomes" id="UP001500443"/>
    </source>
</evidence>
<evidence type="ECO:0000256" key="2">
    <source>
        <dbReference type="SAM" id="Phobius"/>
    </source>
</evidence>
<dbReference type="Proteomes" id="UP001500443">
    <property type="component" value="Unassembled WGS sequence"/>
</dbReference>
<feature type="transmembrane region" description="Helical" evidence="2">
    <location>
        <begin position="32"/>
        <end position="50"/>
    </location>
</feature>
<protein>
    <recommendedName>
        <fullName evidence="5">DUF3099 domain-containing protein</fullName>
    </recommendedName>
</protein>
<dbReference type="RefSeq" id="WP_344292949.1">
    <property type="nucleotide sequence ID" value="NZ_BAAAPF010000245.1"/>
</dbReference>
<evidence type="ECO:0000313" key="3">
    <source>
        <dbReference type="EMBL" id="GAA2142322.1"/>
    </source>
</evidence>
<gene>
    <name evidence="3" type="ORF">GCM10009802_52980</name>
</gene>
<feature type="region of interest" description="Disordered" evidence="1">
    <location>
        <begin position="96"/>
        <end position="131"/>
    </location>
</feature>
<keyword evidence="2" id="KW-0812">Transmembrane</keyword>
<sequence length="131" mass="14238">MKRKRHGDADVFRITGARQSLDDDVRGRQRRYVISMLVRAVSVVGAALLWNVERHVAIVALVLGMFIPYFAVVIANAGRENVRSLPSTFAVAPPRAVIAPPPRAAREPETPGEHAQAGHDSPTRDSAPPTV</sequence>
<keyword evidence="2" id="KW-1133">Transmembrane helix</keyword>
<proteinExistence type="predicted"/>
<keyword evidence="4" id="KW-1185">Reference proteome</keyword>
<evidence type="ECO:0008006" key="5">
    <source>
        <dbReference type="Google" id="ProtNLM"/>
    </source>
</evidence>
<feature type="transmembrane region" description="Helical" evidence="2">
    <location>
        <begin position="56"/>
        <end position="77"/>
    </location>
</feature>
<dbReference type="InterPro" id="IPR021449">
    <property type="entry name" value="DUF3099"/>
</dbReference>
<keyword evidence="2" id="KW-0472">Membrane</keyword>
<dbReference type="EMBL" id="BAAAPF010000245">
    <property type="protein sequence ID" value="GAA2142322.1"/>
    <property type="molecule type" value="Genomic_DNA"/>
</dbReference>